<evidence type="ECO:0000313" key="2">
    <source>
        <dbReference type="Proteomes" id="UP001056778"/>
    </source>
</evidence>
<gene>
    <name evidence="1" type="ORF">MML48_7g00004545</name>
</gene>
<keyword evidence="1" id="KW-0436">Ligase</keyword>
<organism evidence="1 2">
    <name type="scientific">Holotrichia oblita</name>
    <name type="common">Chafer beetle</name>
    <dbReference type="NCBI Taxonomy" id="644536"/>
    <lineage>
        <taxon>Eukaryota</taxon>
        <taxon>Metazoa</taxon>
        <taxon>Ecdysozoa</taxon>
        <taxon>Arthropoda</taxon>
        <taxon>Hexapoda</taxon>
        <taxon>Insecta</taxon>
        <taxon>Pterygota</taxon>
        <taxon>Neoptera</taxon>
        <taxon>Endopterygota</taxon>
        <taxon>Coleoptera</taxon>
        <taxon>Polyphaga</taxon>
        <taxon>Scarabaeiformia</taxon>
        <taxon>Scarabaeidae</taxon>
        <taxon>Melolonthinae</taxon>
        <taxon>Holotrichia</taxon>
    </lineage>
</organism>
<sequence>MSDNETSDKRLFFLDKAKRSRAICKTCKRKCLTGELRIAKIVPEVNGNDKKKNWYHIECIFEEFQAHSMLDKIIEDLNDLNNLENMSESDKKMLEEIIQKNQENIAVKKNGVKTNKDKIKKVNSFDKEIDIVMDVQTTINVCTEKDGRLLFKPVCALITKLPRCVTDWQRTCAISNTIFGYGIFNKHVLTEMKLISKLLVPDYRGALEYRIPPDDITNIFKKLFGIDEIVTPPNSDIAISISECFAKNRKYKPVTDGNLTLKEVVDLIEGVRKAQDEENKIRLFKQIVRISSVDELKMIVRLMTRRIKLDINLKHVLDIIHPECYPQYQINTHMGEAVKKYIFTNEEIRYYIQYARPNLAPKHPGLYELLYTAFPYANQLIADCELIPVDLISKKFIEYKPGTTCSLCLLIHDCMFVNEDLTKKPLRLRRQYLNEMVSVIDNKAELSQLTEIKYMDQLNPIISELLRIPREFFTNQDRVYLDLFVGGAWVDVDDHGKLITIFLMCLYDPEGKTGRSVVRLGIEGNNGIDVEGTMQLINCDSRLIPDWLKTGSLYNTPQYILPWSPVENSKAFAWKISGIEVIYDADVDTKISLLYPRFEHVQPHLNSTQTTTISELIQLFSEKHPEHKQIIEETGQPPLNIEETPSTSFAETPDEPRPLLPTPQYFKNIRLYLDEEMEGKHVRWVRFFSECGGTLVENHEEATHIMHYRDVERQESRERWNLSVKHVIIEWVKDTILKGALQEEGIYRVQTIP</sequence>
<proteinExistence type="predicted"/>
<evidence type="ECO:0000313" key="1">
    <source>
        <dbReference type="EMBL" id="KAI4458740.1"/>
    </source>
</evidence>
<reference evidence="1" key="1">
    <citation type="submission" date="2022-04" db="EMBL/GenBank/DDBJ databases">
        <title>Chromosome-scale genome assembly of Holotrichia oblita Faldermann.</title>
        <authorList>
            <person name="Rongchong L."/>
        </authorList>
    </citation>
    <scope>NUCLEOTIDE SEQUENCE</scope>
    <source>
        <strain evidence="1">81SQS9</strain>
    </source>
</reference>
<accession>A0ACB9SW12</accession>
<protein>
    <submittedName>
        <fullName evidence="1">Dna ligase 1/3 family member</fullName>
    </submittedName>
</protein>
<dbReference type="EMBL" id="CM043021">
    <property type="protein sequence ID" value="KAI4458740.1"/>
    <property type="molecule type" value="Genomic_DNA"/>
</dbReference>
<comment type="caution">
    <text evidence="1">The sequence shown here is derived from an EMBL/GenBank/DDBJ whole genome shotgun (WGS) entry which is preliminary data.</text>
</comment>
<dbReference type="Proteomes" id="UP001056778">
    <property type="component" value="Chromosome 7"/>
</dbReference>
<keyword evidence="2" id="KW-1185">Reference proteome</keyword>
<name>A0ACB9SW12_HOLOL</name>